<protein>
    <recommendedName>
        <fullName evidence="6">ribonuclease H</fullName>
        <ecNumber evidence="6">3.1.26.4</ecNumber>
    </recommendedName>
</protein>
<reference evidence="13 14" key="1">
    <citation type="journal article" date="2015" name="Stand. Genomic Sci.">
        <title>Genomic Encyclopedia of Bacterial and Archaeal Type Strains, Phase III: the genomes of soil and plant-associated and newly described type strains.</title>
        <authorList>
            <person name="Whitman W.B."/>
            <person name="Woyke T."/>
            <person name="Klenk H.P."/>
            <person name="Zhou Y."/>
            <person name="Lilburn T.G."/>
            <person name="Beck B.J."/>
            <person name="De Vos P."/>
            <person name="Vandamme P."/>
            <person name="Eisen J.A."/>
            <person name="Garrity G."/>
            <person name="Hugenholtz P."/>
            <person name="Kyrpides N.C."/>
        </authorList>
    </citation>
    <scope>NUCLEOTIDE SEQUENCE [LARGE SCALE GENOMIC DNA]</scope>
    <source>
        <strain evidence="13 14">CGMCC 1.7271</strain>
    </source>
</reference>
<keyword evidence="10" id="KW-0378">Hydrolase</keyword>
<keyword evidence="11" id="KW-0460">Magnesium</keyword>
<dbReference type="InterPro" id="IPR036397">
    <property type="entry name" value="RNaseH_sf"/>
</dbReference>
<dbReference type="Pfam" id="PF00075">
    <property type="entry name" value="RNase_H"/>
    <property type="match status" value="1"/>
</dbReference>
<sequence>MISDEIIIYTDGSALGNPGRGGYGAILMFGEHKKEISGGFQHTTNNRMELISVIEALKILKKDGLQITVYSDSQYLVKAVEQGWLNKWMKTNFKGGKKNSDLWRQYYSLSKKHNIRFVWVKGHAENPYNNRCDELANQAARLKDLPIDEGYVGTDEDGALSGTLF</sequence>
<comment type="subunit">
    <text evidence="5">Monomer.</text>
</comment>
<evidence type="ECO:0000256" key="2">
    <source>
        <dbReference type="ARBA" id="ARBA00001946"/>
    </source>
</evidence>
<keyword evidence="14" id="KW-1185">Reference proteome</keyword>
<evidence type="ECO:0000256" key="11">
    <source>
        <dbReference type="ARBA" id="ARBA00022842"/>
    </source>
</evidence>
<evidence type="ECO:0000256" key="9">
    <source>
        <dbReference type="ARBA" id="ARBA00022759"/>
    </source>
</evidence>
<evidence type="ECO:0000256" key="5">
    <source>
        <dbReference type="ARBA" id="ARBA00011245"/>
    </source>
</evidence>
<comment type="function">
    <text evidence="3">Endonuclease that specifically degrades the RNA of RNA-DNA hybrids.</text>
</comment>
<evidence type="ECO:0000256" key="6">
    <source>
        <dbReference type="ARBA" id="ARBA00012180"/>
    </source>
</evidence>
<dbReference type="GO" id="GO:0046872">
    <property type="term" value="F:metal ion binding"/>
    <property type="evidence" value="ECO:0007669"/>
    <property type="project" value="UniProtKB-KW"/>
</dbReference>
<dbReference type="InterPro" id="IPR012337">
    <property type="entry name" value="RNaseH-like_sf"/>
</dbReference>
<accession>A0A562SH83</accession>
<comment type="cofactor">
    <cofactor evidence="2">
        <name>Mg(2+)</name>
        <dbReference type="ChEBI" id="CHEBI:18420"/>
    </cofactor>
</comment>
<feature type="domain" description="RNase H type-1" evidence="12">
    <location>
        <begin position="2"/>
        <end position="141"/>
    </location>
</feature>
<keyword evidence="8" id="KW-0479">Metal-binding</keyword>
<dbReference type="OrthoDB" id="7845843at2"/>
<dbReference type="RefSeq" id="WP_144887171.1">
    <property type="nucleotide sequence ID" value="NZ_VLLE01000005.1"/>
</dbReference>
<dbReference type="PANTHER" id="PTHR10642:SF26">
    <property type="entry name" value="RIBONUCLEASE H1"/>
    <property type="match status" value="1"/>
</dbReference>
<dbReference type="EC" id="3.1.26.4" evidence="6"/>
<dbReference type="EMBL" id="VLLE01000005">
    <property type="protein sequence ID" value="TWI80334.1"/>
    <property type="molecule type" value="Genomic_DNA"/>
</dbReference>
<dbReference type="NCBIfam" id="NF001236">
    <property type="entry name" value="PRK00203.1"/>
    <property type="match status" value="1"/>
</dbReference>
<evidence type="ECO:0000256" key="4">
    <source>
        <dbReference type="ARBA" id="ARBA00005300"/>
    </source>
</evidence>
<keyword evidence="7" id="KW-0540">Nuclease</keyword>
<evidence type="ECO:0000256" key="1">
    <source>
        <dbReference type="ARBA" id="ARBA00000077"/>
    </source>
</evidence>
<dbReference type="PANTHER" id="PTHR10642">
    <property type="entry name" value="RIBONUCLEASE H1"/>
    <property type="match status" value="1"/>
</dbReference>
<dbReference type="CDD" id="cd09278">
    <property type="entry name" value="RNase_HI_prokaryote_like"/>
    <property type="match status" value="1"/>
</dbReference>
<evidence type="ECO:0000256" key="7">
    <source>
        <dbReference type="ARBA" id="ARBA00022722"/>
    </source>
</evidence>
<dbReference type="Gene3D" id="3.30.420.10">
    <property type="entry name" value="Ribonuclease H-like superfamily/Ribonuclease H"/>
    <property type="match status" value="1"/>
</dbReference>
<dbReference type="PROSITE" id="PS50879">
    <property type="entry name" value="RNASE_H_1"/>
    <property type="match status" value="1"/>
</dbReference>
<comment type="similarity">
    <text evidence="4">Belongs to the RNase H family.</text>
</comment>
<dbReference type="GO" id="GO:0004523">
    <property type="term" value="F:RNA-DNA hybrid ribonuclease activity"/>
    <property type="evidence" value="ECO:0007669"/>
    <property type="project" value="UniProtKB-EC"/>
</dbReference>
<dbReference type="Proteomes" id="UP000316167">
    <property type="component" value="Unassembled WGS sequence"/>
</dbReference>
<evidence type="ECO:0000256" key="3">
    <source>
        <dbReference type="ARBA" id="ARBA00004065"/>
    </source>
</evidence>
<name>A0A562SH83_9BACT</name>
<dbReference type="InterPro" id="IPR050092">
    <property type="entry name" value="RNase_H"/>
</dbReference>
<dbReference type="AlphaFoldDB" id="A0A562SH83"/>
<evidence type="ECO:0000256" key="10">
    <source>
        <dbReference type="ARBA" id="ARBA00022801"/>
    </source>
</evidence>
<dbReference type="GO" id="GO:0043137">
    <property type="term" value="P:DNA replication, removal of RNA primer"/>
    <property type="evidence" value="ECO:0007669"/>
    <property type="project" value="TreeGrafter"/>
</dbReference>
<gene>
    <name evidence="13" type="ORF">IQ13_3009</name>
</gene>
<comment type="caution">
    <text evidence="13">The sequence shown here is derived from an EMBL/GenBank/DDBJ whole genome shotgun (WGS) entry which is preliminary data.</text>
</comment>
<proteinExistence type="inferred from homology"/>
<evidence type="ECO:0000256" key="8">
    <source>
        <dbReference type="ARBA" id="ARBA00022723"/>
    </source>
</evidence>
<evidence type="ECO:0000259" key="12">
    <source>
        <dbReference type="PROSITE" id="PS50879"/>
    </source>
</evidence>
<evidence type="ECO:0000313" key="13">
    <source>
        <dbReference type="EMBL" id="TWI80334.1"/>
    </source>
</evidence>
<dbReference type="SUPFAM" id="SSF53098">
    <property type="entry name" value="Ribonuclease H-like"/>
    <property type="match status" value="1"/>
</dbReference>
<dbReference type="GO" id="GO:0003676">
    <property type="term" value="F:nucleic acid binding"/>
    <property type="evidence" value="ECO:0007669"/>
    <property type="project" value="InterPro"/>
</dbReference>
<dbReference type="FunFam" id="3.30.420.10:FF:000089">
    <property type="entry name" value="Ribonuclease H"/>
    <property type="match status" value="1"/>
</dbReference>
<organism evidence="13 14">
    <name type="scientific">Lacibacter cauensis</name>
    <dbReference type="NCBI Taxonomy" id="510947"/>
    <lineage>
        <taxon>Bacteria</taxon>
        <taxon>Pseudomonadati</taxon>
        <taxon>Bacteroidota</taxon>
        <taxon>Chitinophagia</taxon>
        <taxon>Chitinophagales</taxon>
        <taxon>Chitinophagaceae</taxon>
        <taxon>Lacibacter</taxon>
    </lineage>
</organism>
<keyword evidence="9" id="KW-0255">Endonuclease</keyword>
<comment type="catalytic activity">
    <reaction evidence="1">
        <text>Endonucleolytic cleavage to 5'-phosphomonoester.</text>
        <dbReference type="EC" id="3.1.26.4"/>
    </reaction>
</comment>
<dbReference type="InterPro" id="IPR022892">
    <property type="entry name" value="RNaseHI"/>
</dbReference>
<evidence type="ECO:0000313" key="14">
    <source>
        <dbReference type="Proteomes" id="UP000316167"/>
    </source>
</evidence>
<dbReference type="InterPro" id="IPR002156">
    <property type="entry name" value="RNaseH_domain"/>
</dbReference>